<dbReference type="AlphaFoldDB" id="A0A3B3QY27"/>
<keyword evidence="3" id="KW-1185">Reference proteome</keyword>
<protein>
    <submittedName>
        <fullName evidence="2">Uncharacterized protein</fullName>
    </submittedName>
</protein>
<proteinExistence type="predicted"/>
<feature type="transmembrane region" description="Helical" evidence="1">
    <location>
        <begin position="55"/>
        <end position="75"/>
    </location>
</feature>
<reference evidence="2" key="1">
    <citation type="submission" date="2025-08" db="UniProtKB">
        <authorList>
            <consortium name="Ensembl"/>
        </authorList>
    </citation>
    <scope>IDENTIFICATION</scope>
</reference>
<evidence type="ECO:0000313" key="2">
    <source>
        <dbReference type="Ensembl" id="ENSPKIP00000010819.1"/>
    </source>
</evidence>
<name>A0A3B3QY27_9TELE</name>
<evidence type="ECO:0000313" key="3">
    <source>
        <dbReference type="Proteomes" id="UP000261540"/>
    </source>
</evidence>
<keyword evidence="1" id="KW-1133">Transmembrane helix</keyword>
<accession>A0A3B3QY27</accession>
<dbReference type="Ensembl" id="ENSPKIT00000034957.1">
    <property type="protein sequence ID" value="ENSPKIP00000010819.1"/>
    <property type="gene ID" value="ENSPKIG00000025383.1"/>
</dbReference>
<dbReference type="Proteomes" id="UP000261540">
    <property type="component" value="Unplaced"/>
</dbReference>
<dbReference type="GeneTree" id="ENSGT00990000204094"/>
<sequence length="120" mass="14115">MLNFWEFLSYLMSFRCNEIISLERRFYILDVMPKDVCILSSVLEHRIVLDNLKDIPNAFIILIGLLYALNINYTFEILQKVIYNIGAERCSSKVHGLRNKLLQYSEIGKDYFTASVNCFF</sequence>
<keyword evidence="1" id="KW-0472">Membrane</keyword>
<organism evidence="2 3">
    <name type="scientific">Paramormyrops kingsleyae</name>
    <dbReference type="NCBI Taxonomy" id="1676925"/>
    <lineage>
        <taxon>Eukaryota</taxon>
        <taxon>Metazoa</taxon>
        <taxon>Chordata</taxon>
        <taxon>Craniata</taxon>
        <taxon>Vertebrata</taxon>
        <taxon>Euteleostomi</taxon>
        <taxon>Actinopterygii</taxon>
        <taxon>Neopterygii</taxon>
        <taxon>Teleostei</taxon>
        <taxon>Osteoglossocephala</taxon>
        <taxon>Osteoglossomorpha</taxon>
        <taxon>Osteoglossiformes</taxon>
        <taxon>Mormyridae</taxon>
        <taxon>Paramormyrops</taxon>
    </lineage>
</organism>
<dbReference type="STRING" id="1676925.ENSPKIP00000010819"/>
<evidence type="ECO:0000256" key="1">
    <source>
        <dbReference type="SAM" id="Phobius"/>
    </source>
</evidence>
<reference evidence="2" key="2">
    <citation type="submission" date="2025-09" db="UniProtKB">
        <authorList>
            <consortium name="Ensembl"/>
        </authorList>
    </citation>
    <scope>IDENTIFICATION</scope>
</reference>
<keyword evidence="1" id="KW-0812">Transmembrane</keyword>